<keyword evidence="1" id="KW-0863">Zinc-finger</keyword>
<dbReference type="InterPro" id="IPR013083">
    <property type="entry name" value="Znf_RING/FYVE/PHD"/>
</dbReference>
<keyword evidence="2" id="KW-0862">Zinc</keyword>
<dbReference type="Gene3D" id="3.30.40.10">
    <property type="entry name" value="Zinc/RING finger domain, C3HC4 (zinc finger)"/>
    <property type="match status" value="1"/>
</dbReference>
<evidence type="ECO:0000313" key="3">
    <source>
        <dbReference type="EMBL" id="KAH0448840.1"/>
    </source>
</evidence>
<evidence type="ECO:0000256" key="2">
    <source>
        <dbReference type="ARBA" id="ARBA00022833"/>
    </source>
</evidence>
<dbReference type="SUPFAM" id="SSF57903">
    <property type="entry name" value="FYVE/PHD zinc finger"/>
    <property type="match status" value="1"/>
</dbReference>
<proteinExistence type="predicted"/>
<comment type="caution">
    <text evidence="3">The sequence shown here is derived from an EMBL/GenBank/DDBJ whole genome shotgun (WGS) entry which is preliminary data.</text>
</comment>
<evidence type="ECO:0000256" key="1">
    <source>
        <dbReference type="ARBA" id="ARBA00022771"/>
    </source>
</evidence>
<protein>
    <submittedName>
        <fullName evidence="3">Uncharacterized protein</fullName>
    </submittedName>
</protein>
<name>A0AAV7FY19_DENCH</name>
<gene>
    <name evidence="3" type="ORF">IEQ34_022640</name>
</gene>
<sequence>MADPNLDYGFVFDDQGLVDVLHSPFFDIDFGNDYTVEEYVDRILFSLATAIDQRRPFVQFHPSCMGMTIEQAKKLDHFLCSDCSSDDDAKKSPNGFPDSSISEPKVLSVLERSLEKGSRRALGKRKGELVCEGEAV</sequence>
<evidence type="ECO:0000313" key="4">
    <source>
        <dbReference type="Proteomes" id="UP000775213"/>
    </source>
</evidence>
<keyword evidence="1" id="KW-0479">Metal-binding</keyword>
<dbReference type="AlphaFoldDB" id="A0AAV7FY19"/>
<keyword evidence="4" id="KW-1185">Reference proteome</keyword>
<dbReference type="EMBL" id="JAGFBR010000019">
    <property type="protein sequence ID" value="KAH0448840.1"/>
    <property type="molecule type" value="Genomic_DNA"/>
</dbReference>
<dbReference type="Proteomes" id="UP000775213">
    <property type="component" value="Unassembled WGS sequence"/>
</dbReference>
<dbReference type="InterPro" id="IPR011011">
    <property type="entry name" value="Znf_FYVE_PHD"/>
</dbReference>
<accession>A0AAV7FY19</accession>
<organism evidence="3 4">
    <name type="scientific">Dendrobium chrysotoxum</name>
    <name type="common">Orchid</name>
    <dbReference type="NCBI Taxonomy" id="161865"/>
    <lineage>
        <taxon>Eukaryota</taxon>
        <taxon>Viridiplantae</taxon>
        <taxon>Streptophyta</taxon>
        <taxon>Embryophyta</taxon>
        <taxon>Tracheophyta</taxon>
        <taxon>Spermatophyta</taxon>
        <taxon>Magnoliopsida</taxon>
        <taxon>Liliopsida</taxon>
        <taxon>Asparagales</taxon>
        <taxon>Orchidaceae</taxon>
        <taxon>Epidendroideae</taxon>
        <taxon>Malaxideae</taxon>
        <taxon>Dendrobiinae</taxon>
        <taxon>Dendrobium</taxon>
    </lineage>
</organism>
<reference evidence="3 4" key="1">
    <citation type="journal article" date="2021" name="Hortic Res">
        <title>Chromosome-scale assembly of the Dendrobium chrysotoxum genome enhances the understanding of orchid evolution.</title>
        <authorList>
            <person name="Zhang Y."/>
            <person name="Zhang G.Q."/>
            <person name="Zhang D."/>
            <person name="Liu X.D."/>
            <person name="Xu X.Y."/>
            <person name="Sun W.H."/>
            <person name="Yu X."/>
            <person name="Zhu X."/>
            <person name="Wang Z.W."/>
            <person name="Zhao X."/>
            <person name="Zhong W.Y."/>
            <person name="Chen H."/>
            <person name="Yin W.L."/>
            <person name="Huang T."/>
            <person name="Niu S.C."/>
            <person name="Liu Z.J."/>
        </authorList>
    </citation>
    <scope>NUCLEOTIDE SEQUENCE [LARGE SCALE GENOMIC DNA]</scope>
    <source>
        <strain evidence="3">Lindl</strain>
    </source>
</reference>
<dbReference type="GO" id="GO:0008270">
    <property type="term" value="F:zinc ion binding"/>
    <property type="evidence" value="ECO:0007669"/>
    <property type="project" value="UniProtKB-KW"/>
</dbReference>